<accession>A0A6N8J1B0</accession>
<dbReference type="Proteomes" id="UP000469385">
    <property type="component" value="Unassembled WGS sequence"/>
</dbReference>
<organism evidence="1 2">
    <name type="scientific">Ramlibacter pinisoli</name>
    <dbReference type="NCBI Taxonomy" id="2682844"/>
    <lineage>
        <taxon>Bacteria</taxon>
        <taxon>Pseudomonadati</taxon>
        <taxon>Pseudomonadota</taxon>
        <taxon>Betaproteobacteria</taxon>
        <taxon>Burkholderiales</taxon>
        <taxon>Comamonadaceae</taxon>
        <taxon>Ramlibacter</taxon>
    </lineage>
</organism>
<dbReference type="RefSeq" id="WP_157400052.1">
    <property type="nucleotide sequence ID" value="NZ_WSEL01000009.1"/>
</dbReference>
<name>A0A6N8J1B0_9BURK</name>
<dbReference type="EMBL" id="WSEL01000009">
    <property type="protein sequence ID" value="MVQ32060.1"/>
    <property type="molecule type" value="Genomic_DNA"/>
</dbReference>
<evidence type="ECO:0000313" key="1">
    <source>
        <dbReference type="EMBL" id="MVQ32060.1"/>
    </source>
</evidence>
<sequence length="131" mass="14451">METNKSADCAGLHSAQLLGIQYTTATLELALSYLSSLHQLHQPLERNVSVKAVAGKTGMINFRAPMWRGSRYFWPRTFDQQSLAQQWHGQALAAAMAGSLSTRAARQDRTAEKAPPRIQFASVQFTSWSAA</sequence>
<proteinExistence type="predicted"/>
<gene>
    <name evidence="1" type="ORF">GON04_21550</name>
</gene>
<keyword evidence="2" id="KW-1185">Reference proteome</keyword>
<reference evidence="1 2" key="1">
    <citation type="submission" date="2019-12" db="EMBL/GenBank/DDBJ databases">
        <authorList>
            <person name="Huq M.A."/>
        </authorList>
    </citation>
    <scope>NUCLEOTIDE SEQUENCE [LARGE SCALE GENOMIC DNA]</scope>
    <source>
        <strain evidence="1 2">MAH-25</strain>
    </source>
</reference>
<evidence type="ECO:0000313" key="2">
    <source>
        <dbReference type="Proteomes" id="UP000469385"/>
    </source>
</evidence>
<protein>
    <submittedName>
        <fullName evidence="1">Uncharacterized protein</fullName>
    </submittedName>
</protein>
<dbReference type="AlphaFoldDB" id="A0A6N8J1B0"/>
<comment type="caution">
    <text evidence="1">The sequence shown here is derived from an EMBL/GenBank/DDBJ whole genome shotgun (WGS) entry which is preliminary data.</text>
</comment>